<evidence type="ECO:0000256" key="5">
    <source>
        <dbReference type="ARBA" id="ARBA00023139"/>
    </source>
</evidence>
<protein>
    <recommendedName>
        <fullName evidence="8">Variable large protein</fullName>
    </recommendedName>
</protein>
<sequence>MKINIKNRIKSICATLFISLFLSCNNGIEELQKQRDSILSISNLRQNFLDIFTSFSDMFTDAFGITTETTKKQVGEHLGKVGDAVQAVKGKLENIKADENFDLIKDKAESIIIKAIETLGKIVEGTNKIKVATKDANGPIGGHTTDNQSAVQAIKASVEGLVEGISMIYRTAKEANIDSKGEAKKTITNVQAVGKLFGTNSEVNGGNGSELKAAHIALTAVSGADILAAIDAVKDQSGVPGNIDAATNAFEMAIANASGANNITGDVNTNASAIAAGIALKAMAQNGKLATVATHAPGKEVNALLIETVTKTLNELLSTIRRTVDKCLKDVSDLIK</sequence>
<evidence type="ECO:0000256" key="3">
    <source>
        <dbReference type="ARBA" id="ARBA00022729"/>
    </source>
</evidence>
<evidence type="ECO:0000256" key="7">
    <source>
        <dbReference type="ARBA" id="ARBA00023288"/>
    </source>
</evidence>
<dbReference type="InterPro" id="IPR000680">
    <property type="entry name" value="Borrelia_lipo"/>
</dbReference>
<comment type="function">
    <text evidence="1 8">The Vlp and Vsp proteins are antigenically distinct proteins, only one vlp or vsp gene is transcriptionally active at any one time. Switching between these genes is a mechanism of host immune response evasion.</text>
</comment>
<dbReference type="PROSITE" id="PS51257">
    <property type="entry name" value="PROKAR_LIPOPROTEIN"/>
    <property type="match status" value="1"/>
</dbReference>
<organism evidence="9">
    <name type="scientific">Borrelia coriaceae ATCC 43381</name>
    <dbReference type="NCBI Taxonomy" id="1408429"/>
    <lineage>
        <taxon>Bacteria</taxon>
        <taxon>Pseudomonadati</taxon>
        <taxon>Spirochaetota</taxon>
        <taxon>Spirochaetia</taxon>
        <taxon>Spirochaetales</taxon>
        <taxon>Borreliaceae</taxon>
        <taxon>Borrelia</taxon>
    </lineage>
</organism>
<gene>
    <name evidence="9" type="ORF">BCO_0114808</name>
</gene>
<evidence type="ECO:0000256" key="4">
    <source>
        <dbReference type="ARBA" id="ARBA00023136"/>
    </source>
</evidence>
<evidence type="ECO:0000256" key="8">
    <source>
        <dbReference type="RuleBase" id="RU363105"/>
    </source>
</evidence>
<keyword evidence="5 8" id="KW-0564">Palmitate</keyword>
<evidence type="ECO:0000256" key="6">
    <source>
        <dbReference type="ARBA" id="ARBA00023237"/>
    </source>
</evidence>
<dbReference type="SUPFAM" id="SSF74748">
    <property type="entry name" value="Variable surface antigen VlsE"/>
    <property type="match status" value="1"/>
</dbReference>
<keyword evidence="7 8" id="KW-0449">Lipoprotein</keyword>
<dbReference type="OrthoDB" id="351195at2"/>
<keyword evidence="9" id="KW-0614">Plasmid</keyword>
<comment type="subcellular location">
    <subcellularLocation>
        <location evidence="2 8">Cell outer membrane</location>
        <topology evidence="2 8">Lipid-anchor</topology>
    </subcellularLocation>
</comment>
<dbReference type="GO" id="GO:0009279">
    <property type="term" value="C:cell outer membrane"/>
    <property type="evidence" value="ECO:0007669"/>
    <property type="project" value="UniProtKB-SubCell"/>
</dbReference>
<keyword evidence="4 8" id="KW-0472">Membrane</keyword>
<evidence type="ECO:0000256" key="2">
    <source>
        <dbReference type="ARBA" id="ARBA00004459"/>
    </source>
</evidence>
<keyword evidence="6 8" id="KW-0998">Cell outer membrane</keyword>
<dbReference type="Pfam" id="PF00921">
    <property type="entry name" value="Lipoprotein_2"/>
    <property type="match status" value="1"/>
</dbReference>
<dbReference type="HOGENOM" id="CLU_054711_0_0_12"/>
<reference evidence="9" key="1">
    <citation type="submission" date="2013-04" db="EMBL/GenBank/DDBJ databases">
        <title>Comparative Genomics of Relapsing Fever Spirochetes.</title>
        <authorList>
            <person name="Schwan T.G."/>
            <person name="Raffel S.J."/>
            <person name="Porcella S.F."/>
            <person name="Martens C.A."/>
            <person name="Bruno D.P."/>
            <person name="Ricklefs S.M."/>
            <person name="Barbian K.B."/>
        </authorList>
    </citation>
    <scope>NUCLEOTIDE SEQUENCE</scope>
    <source>
        <strain evidence="9">Co53</strain>
        <plasmid evidence="9">unnamed</plasmid>
    </source>
</reference>
<keyword evidence="3" id="KW-0732">Signal</keyword>
<evidence type="ECO:0000313" key="9">
    <source>
        <dbReference type="EMBL" id="AHH11457.1"/>
    </source>
</evidence>
<dbReference type="RefSeq" id="WP_155806446.1">
    <property type="nucleotide sequence ID" value="NZ_CP005754.1"/>
</dbReference>
<evidence type="ECO:0000256" key="1">
    <source>
        <dbReference type="ARBA" id="ARBA00003932"/>
    </source>
</evidence>
<dbReference type="EMBL" id="CP005754">
    <property type="protein sequence ID" value="AHH11457.1"/>
    <property type="molecule type" value="Genomic_DNA"/>
</dbReference>
<proteinExistence type="predicted"/>
<accession>W5SX65</accession>
<name>W5SX65_9SPIR</name>
<dbReference type="AlphaFoldDB" id="W5SX65"/>
<geneLocation type="plasmid" evidence="9">
    <name>unnamed</name>
</geneLocation>